<feature type="transmembrane region" description="Helical" evidence="5">
    <location>
        <begin position="41"/>
        <end position="66"/>
    </location>
</feature>
<dbReference type="EMBL" id="GL983819">
    <property type="protein sequence ID" value="EGR31767.1"/>
    <property type="molecule type" value="Genomic_DNA"/>
</dbReference>
<feature type="transmembrane region" description="Helical" evidence="5">
    <location>
        <begin position="92"/>
        <end position="113"/>
    </location>
</feature>
<dbReference type="InterPro" id="IPR007271">
    <property type="entry name" value="Nuc_sug_transpt"/>
</dbReference>
<dbReference type="GeneID" id="14907900"/>
<dbReference type="GO" id="GO:0000139">
    <property type="term" value="C:Golgi membrane"/>
    <property type="evidence" value="ECO:0007669"/>
    <property type="project" value="InterPro"/>
</dbReference>
<gene>
    <name evidence="6" type="ORF">IMG5_102670</name>
</gene>
<dbReference type="InterPro" id="IPR037185">
    <property type="entry name" value="EmrE-like"/>
</dbReference>
<dbReference type="PANTHER" id="PTHR13146">
    <property type="match status" value="1"/>
</dbReference>
<evidence type="ECO:0000256" key="4">
    <source>
        <dbReference type="ARBA" id="ARBA00023136"/>
    </source>
</evidence>
<feature type="transmembrane region" description="Helical" evidence="5">
    <location>
        <begin position="337"/>
        <end position="359"/>
    </location>
</feature>
<dbReference type="AlphaFoldDB" id="G0QSQ1"/>
<dbReference type="OMA" id="FIYKHNV"/>
<dbReference type="Pfam" id="PF04142">
    <property type="entry name" value="Nuc_sug_transp"/>
    <property type="match status" value="1"/>
</dbReference>
<evidence type="ECO:0000313" key="6">
    <source>
        <dbReference type="EMBL" id="EGR31767.1"/>
    </source>
</evidence>
<name>G0QSQ1_ICHMU</name>
<dbReference type="PANTHER" id="PTHR13146:SF0">
    <property type="entry name" value="SOLUTE CARRIER FAMILY 35 MEMBER F6"/>
    <property type="match status" value="1"/>
</dbReference>
<protein>
    <submittedName>
        <fullName evidence="6">Nucleotide-sugar transporter, putative</fullName>
    </submittedName>
</protein>
<feature type="transmembrane region" description="Helical" evidence="5">
    <location>
        <begin position="119"/>
        <end position="140"/>
    </location>
</feature>
<feature type="transmembrane region" description="Helical" evidence="5">
    <location>
        <begin position="221"/>
        <end position="238"/>
    </location>
</feature>
<feature type="transmembrane region" description="Helical" evidence="5">
    <location>
        <begin position="9"/>
        <end position="29"/>
    </location>
</feature>
<dbReference type="InParanoid" id="G0QSQ1"/>
<dbReference type="RefSeq" id="XP_004035253.1">
    <property type="nucleotide sequence ID" value="XM_004035205.1"/>
</dbReference>
<keyword evidence="4 5" id="KW-0472">Membrane</keyword>
<dbReference type="STRING" id="857967.G0QSQ1"/>
<evidence type="ECO:0000313" key="7">
    <source>
        <dbReference type="Proteomes" id="UP000008983"/>
    </source>
</evidence>
<proteinExistence type="predicted"/>
<keyword evidence="3 5" id="KW-1133">Transmembrane helix</keyword>
<comment type="subcellular location">
    <subcellularLocation>
        <location evidence="1">Membrane</location>
        <topology evidence="1">Multi-pass membrane protein</topology>
    </subcellularLocation>
</comment>
<dbReference type="SUPFAM" id="SSF103481">
    <property type="entry name" value="Multidrug resistance efflux transporter EmrE"/>
    <property type="match status" value="1"/>
</dbReference>
<dbReference type="OrthoDB" id="300580at2759"/>
<dbReference type="GO" id="GO:0015165">
    <property type="term" value="F:pyrimidine nucleotide-sugar transmembrane transporter activity"/>
    <property type="evidence" value="ECO:0007669"/>
    <property type="project" value="InterPro"/>
</dbReference>
<reference evidence="6 7" key="1">
    <citation type="submission" date="2011-07" db="EMBL/GenBank/DDBJ databases">
        <authorList>
            <person name="Coyne R."/>
            <person name="Brami D."/>
            <person name="Johnson J."/>
            <person name="Hostetler J."/>
            <person name="Hannick L."/>
            <person name="Clark T."/>
            <person name="Cassidy-Hanley D."/>
            <person name="Inman J."/>
        </authorList>
    </citation>
    <scope>NUCLEOTIDE SEQUENCE [LARGE SCALE GENOMIC DNA]</scope>
    <source>
        <strain evidence="6 7">G5</strain>
    </source>
</reference>
<accession>G0QSQ1</accession>
<evidence type="ECO:0000256" key="2">
    <source>
        <dbReference type="ARBA" id="ARBA00022692"/>
    </source>
</evidence>
<feature type="transmembrane region" description="Helical" evidence="5">
    <location>
        <begin position="181"/>
        <end position="200"/>
    </location>
</feature>
<dbReference type="eggNOG" id="KOG3912">
    <property type="taxonomic scope" value="Eukaryota"/>
</dbReference>
<feature type="transmembrane region" description="Helical" evidence="5">
    <location>
        <begin position="147"/>
        <end position="169"/>
    </location>
</feature>
<feature type="transmembrane region" description="Helical" evidence="5">
    <location>
        <begin position="270"/>
        <end position="294"/>
    </location>
</feature>
<dbReference type="Proteomes" id="UP000008983">
    <property type="component" value="Unassembled WGS sequence"/>
</dbReference>
<evidence type="ECO:0000256" key="1">
    <source>
        <dbReference type="ARBA" id="ARBA00004141"/>
    </source>
</evidence>
<evidence type="ECO:0000256" key="3">
    <source>
        <dbReference type="ARBA" id="ARBA00022989"/>
    </source>
</evidence>
<feature type="transmembrane region" description="Helical" evidence="5">
    <location>
        <begin position="306"/>
        <end position="325"/>
    </location>
</feature>
<dbReference type="Gene3D" id="1.10.3730.20">
    <property type="match status" value="1"/>
</dbReference>
<evidence type="ECO:0000256" key="5">
    <source>
        <dbReference type="SAM" id="Phobius"/>
    </source>
</evidence>
<keyword evidence="7" id="KW-1185">Reference proteome</keyword>
<sequence>MQQSQASKGFIYFLLICMILAGASNTIVYKLQNSSTLNGKAFYHPFMQAVTMFVGEFSCIFLFLWFKTFKKDQYEQEVLEAKANQLETKMNYFWLIIPAAADFFTSNLQYIALNFINPSIYQMLRGGVILVTTLFTIFFLKKKLQLFNYIGCSLAVIGVGIVGLSNLVFKNSNDQKDTSKAAVAMGLILISLITNGILFVSEEKLFSKYYLHPFQVVGTEGFWGLVIYAIALPALSYAKCSLPTDACVNVGTDQSPDYRYEYPGLYFEQFASGILGFWIILGVFTIAAFNVCGVNITKHVSSLARSVVDVSRTVIVWIFGIILTVSSSNPNYQWENLNAGAIVVEAIGFVILVVGNCIYNKIIILPFARPKDENQMLLDNAQKQVSLQVETSKSKSESFHN</sequence>
<organism evidence="6 7">
    <name type="scientific">Ichthyophthirius multifiliis</name>
    <name type="common">White spot disease agent</name>
    <name type="synonym">Ich</name>
    <dbReference type="NCBI Taxonomy" id="5932"/>
    <lineage>
        <taxon>Eukaryota</taxon>
        <taxon>Sar</taxon>
        <taxon>Alveolata</taxon>
        <taxon>Ciliophora</taxon>
        <taxon>Intramacronucleata</taxon>
        <taxon>Oligohymenophorea</taxon>
        <taxon>Hymenostomatida</taxon>
        <taxon>Ophryoglenina</taxon>
        <taxon>Ichthyophthirius</taxon>
    </lineage>
</organism>
<keyword evidence="2 5" id="KW-0812">Transmembrane</keyword>